<dbReference type="Pfam" id="PF13585">
    <property type="entry name" value="CHU_C"/>
    <property type="match status" value="1"/>
</dbReference>
<keyword evidence="4" id="KW-1185">Reference proteome</keyword>
<dbReference type="Proteomes" id="UP001162741">
    <property type="component" value="Chromosome"/>
</dbReference>
<evidence type="ECO:0000256" key="1">
    <source>
        <dbReference type="SAM" id="SignalP"/>
    </source>
</evidence>
<keyword evidence="1" id="KW-0732">Signal</keyword>
<protein>
    <submittedName>
        <fullName evidence="3">Gliding motility-associated C-terminal domain-containing protein</fullName>
    </submittedName>
</protein>
<dbReference type="InterPro" id="IPR044023">
    <property type="entry name" value="Ig_7"/>
</dbReference>
<dbReference type="SMART" id="SM00409">
    <property type="entry name" value="IG"/>
    <property type="match status" value="11"/>
</dbReference>
<feature type="signal peptide" evidence="1">
    <location>
        <begin position="1"/>
        <end position="33"/>
    </location>
</feature>
<dbReference type="EMBL" id="CP107006">
    <property type="protein sequence ID" value="UYQ92600.1"/>
    <property type="molecule type" value="Genomic_DNA"/>
</dbReference>
<feature type="domain" description="Fibronectin type-III" evidence="2">
    <location>
        <begin position="2388"/>
        <end position="2476"/>
    </location>
</feature>
<evidence type="ECO:0000313" key="4">
    <source>
        <dbReference type="Proteomes" id="UP001162741"/>
    </source>
</evidence>
<evidence type="ECO:0000259" key="2">
    <source>
        <dbReference type="PROSITE" id="PS50853"/>
    </source>
</evidence>
<dbReference type="SMART" id="SM00060">
    <property type="entry name" value="FN3"/>
    <property type="match status" value="1"/>
</dbReference>
<dbReference type="NCBIfam" id="TIGR04131">
    <property type="entry name" value="Bac_Flav_CTERM"/>
    <property type="match status" value="1"/>
</dbReference>
<feature type="chain" id="PRO_5045779443" evidence="1">
    <location>
        <begin position="34"/>
        <end position="2568"/>
    </location>
</feature>
<gene>
    <name evidence="3" type="ORF">MKQ68_21190</name>
</gene>
<dbReference type="InterPro" id="IPR026341">
    <property type="entry name" value="T9SS_type_B"/>
</dbReference>
<dbReference type="Gene3D" id="2.60.40.10">
    <property type="entry name" value="Immunoglobulins"/>
    <property type="match status" value="2"/>
</dbReference>
<dbReference type="InterPro" id="IPR036116">
    <property type="entry name" value="FN3_sf"/>
</dbReference>
<dbReference type="InterPro" id="IPR003599">
    <property type="entry name" value="Ig_sub"/>
</dbReference>
<dbReference type="InterPro" id="IPR003961">
    <property type="entry name" value="FN3_dom"/>
</dbReference>
<organism evidence="3 4">
    <name type="scientific">Chitinophaga horti</name>
    <dbReference type="NCBI Taxonomy" id="2920382"/>
    <lineage>
        <taxon>Bacteria</taxon>
        <taxon>Pseudomonadati</taxon>
        <taxon>Bacteroidota</taxon>
        <taxon>Chitinophagia</taxon>
        <taxon>Chitinophagales</taxon>
        <taxon>Chitinophagaceae</taxon>
        <taxon>Chitinophaga</taxon>
    </lineage>
</organism>
<sequence length="2568" mass="262420">MSSKATPKSLWRVFTVVMSCLLLAMLPAGDAYSQRVYANNQSTGVGGLLCLLCGVDNPGNAVGSANLDDYAQFNVTVGLASSVYETLLFPGANPNAGCDSLVIGIGSSNDVLAANLLGGVTVTTYNGDNTNVVETFTGSTALLRLLAGSQRGEIVLRPTQNFDRVRITLNGGLVGALTNFRLYYAYHNRVILNPPTITTGSSISTCSGSPVTLQATTPTPGAVISWYDAPTGGTLLPTPGNPQGTSLTVSPSATTTYYAQVSLDNCTNTTRSAITVNVNPLPATPVIAVANQVICGGQTATFTVSTPVPGVVYKWYTVPSGGTEVGTGTSFTSPALTSTTVYYAEASLTSTGCASTSRVPVTATVNPTPAAPTVTTANVTIPAGQTASFTVQSPDPSATYTWYSQATGGTALFTGTTFTTPGLFLTTRYYVEAVSNQGCRSLTRTQVTANVNVQNNVPCSFATQQVSPILSGVCLLCGVNDPALAVDTDTSSASTIFAGVGVAAFSGQLLQFPNTYAAGDSIVLVLETPGTLLSAVALSSITATTYTGTTSNGDTRGLNNGLINLQLISGTNKYRVSFAAENAFNGVLVSINGLISALPQLRVYYAAVTIPQAMPASANLDLCTNAAATLSVTAPAGATVNWYDAPAGGNLLASNTTTYTTPVLTSSQTFYVGTGKFGCENGIRVPVAVTVNTPPAVPTVTAASLSACAGDSVTFIANGPAGATFYWYNAATGGLPLDSGATFTTPGLSTSSTYYVEARSNTCASTSRLAVNVTVNDAPANVVVTPPIANIALGQTASFVASSATPDVTFNWFTQASGGTSIFTGANYTTPSLVANTTYYVEAISNTTSCNTLVRSTASVVVSGGGNNDVPCDAATSETNSVNGICLLCGVNNPGLAVDTDASTGSDLRVGVGLLGGYAQQTLIFPNAGNAGDSISFSISLPASLTDIGLLSTVQVATYNGATFNNDRQSLNSSLLQLSLLADTRTAVLTFAASAPYDRVEIRLNSGAAGVLTSVYLNYASRKIASPTFQEDTVTICAGNTASLAVTSPVAGATFNWYTTATGGSPFFTGNAYQTAVLTADTVFYVESVRTLSGCANPKRSAVRVIVAPVVTAPTVTSPSVTICAGNTAVLTATGPAGATFNWCSQQTGGTALFTGSSFTTAALDSSVIYYVDAVNAGGCTSTARTAVQVNVTAVPPAPVINTTAPVACEGSSVTLSASTNVAGGTIKWYASATADTAIATGNTFTTPALNANTTYYAGVDAGQCSSTNRTAVTVQVNARPAAPTVTINPASGQVAYGQTATFTATSATADVTFRWYADSTSTSPLATGTSFTTPALSNTTRYFVETVSNATGCASSARTAVIINVDRNFNPGCDIAAAQTNTTSGLCIGCTVTNPDNAIDNDLNNYSSLNVVLGVGGYVQQNLVFPYATGPGDSVRLKLEMPGSVISAGLLGAVTVASYNGATYNNDRVTLNDGLIKLDVLGGATGQVIVSFAPAATFDRVEIRLNSGLALALSELRVYYGNRVIAAPVVAAPANICAGSTVTLTATASDSANINWYDVPTGGTPLATGNTFTTPQLNAVTTYYVESVRKSNGCPNPIRTQVTVNVRPVPQTPVITSGNTTICAGQTATLKANTSDGSLVRWYDAAVNGSLLSSDSVFTTPALTTTTVYYAEANNGTCANASGRVAVTVTVGTNVQPPVLDNANQSICAGSTATVNVVTPAAGTVYNWYTSLSGGTPVASGTSFTTPVLTSSAIYYAEASTTGGACAGGSTRVQVVINVSAAPGLPVIINPTPVTCLGTIANLSIQNPVAGVTYTWYNVPTGGTPLAIGTSFSTPPLTGNVTYYVSAVNANNCSSNGRASVSITANATPNTPTLTSPNVTVCRGNTTTLAINNPITGVTYTWYDAGVGGNVVFTGETFTTPVINANTSYYVEASQPGGCVSNARAVATVSVTDAPLVPAVSTGVTICAGNSARLQVLNPQAGVDYAWYDAPTGGNLLAADSVYFTTPALSATTTYYVQATTGNCISATRAAVSVTVSNGAGTVVLVNNNISACAGNSVTFSVQNPQPGFTYRWYDAATGGNQVGTGADFTTPAVNVRTTYYVEAMSAGNCNSATRTTAIVEILNTPAPPSVTSASVDVCRGNTATLSVTSQDDQLIYRWYDAATGGTLIFTGPQFTTPAINANTTYYVEAATTSGTCVSASRTVVAVTAADAPSVPVLASAGVVTTCVGATATFAIQAPLPNLTYRWYDAPTGGSLVFTGSTFVTTALSGNVTYYVEAVAGGNCVSSARAQATATVAVSPVAPVVVGHDVAICANNRDTLTATSLTPGVTFRWYTGLLDATPVFTGNVFITPLLTTTTTYYVDAALPSGCVSLVRMPVVVTVLSPLPMPTVTVLDTEPTSITFQWNAVVGAIAYQVSTDGGVTVQTPSSGLTGTTHTIQNLLPGQTVTLTVRAVGANACANSGWFLGASGTSENPDGNSVFIPNAFTPNNDGVNDILYVYGNTIQSMTFRLFNKWGQLVFESRDKAKGWDGTMSGTKQPVGVYVYEFVSTMQDGTKINKRGTVTLIR</sequence>
<accession>A0ABY6IYZ3</accession>
<dbReference type="RefSeq" id="WP_264280840.1">
    <property type="nucleotide sequence ID" value="NZ_CP107006.1"/>
</dbReference>
<proteinExistence type="predicted"/>
<dbReference type="SUPFAM" id="SSF49265">
    <property type="entry name" value="Fibronectin type III"/>
    <property type="match status" value="1"/>
</dbReference>
<dbReference type="InterPro" id="IPR013783">
    <property type="entry name" value="Ig-like_fold"/>
</dbReference>
<dbReference type="Pfam" id="PF19081">
    <property type="entry name" value="Ig_7"/>
    <property type="match status" value="20"/>
</dbReference>
<name>A0ABY6IYZ3_9BACT</name>
<evidence type="ECO:0000313" key="3">
    <source>
        <dbReference type="EMBL" id="UYQ92600.1"/>
    </source>
</evidence>
<reference evidence="3" key="1">
    <citation type="submission" date="2022-10" db="EMBL/GenBank/DDBJ databases">
        <title>Chitinophaga sp. nov., isolated from soil.</title>
        <authorList>
            <person name="Jeon C.O."/>
        </authorList>
    </citation>
    <scope>NUCLEOTIDE SEQUENCE</scope>
    <source>
        <strain evidence="3">R8</strain>
    </source>
</reference>
<dbReference type="CDD" id="cd00063">
    <property type="entry name" value="FN3"/>
    <property type="match status" value="1"/>
</dbReference>
<dbReference type="PROSITE" id="PS50853">
    <property type="entry name" value="FN3"/>
    <property type="match status" value="1"/>
</dbReference>